<evidence type="ECO:0000256" key="1">
    <source>
        <dbReference type="SAM" id="Phobius"/>
    </source>
</evidence>
<feature type="transmembrane region" description="Helical" evidence="1">
    <location>
        <begin position="123"/>
        <end position="141"/>
    </location>
</feature>
<evidence type="ECO:0000313" key="3">
    <source>
        <dbReference type="Proteomes" id="UP001316184"/>
    </source>
</evidence>
<feature type="transmembrane region" description="Helical" evidence="1">
    <location>
        <begin position="49"/>
        <end position="73"/>
    </location>
</feature>
<dbReference type="Proteomes" id="UP001316184">
    <property type="component" value="Chromosome"/>
</dbReference>
<accession>A0ABY5M8F7</accession>
<feature type="transmembrane region" description="Helical" evidence="1">
    <location>
        <begin position="157"/>
        <end position="175"/>
    </location>
</feature>
<feature type="transmembrane region" description="Helical" evidence="1">
    <location>
        <begin position="218"/>
        <end position="239"/>
    </location>
</feature>
<keyword evidence="1" id="KW-0472">Membrane</keyword>
<reference evidence="2 3" key="1">
    <citation type="submission" date="2022-08" db="EMBL/GenBank/DDBJ databases">
        <title>novel species in genus Aeromicrobium.</title>
        <authorList>
            <person name="Ye L."/>
        </authorList>
    </citation>
    <scope>NUCLEOTIDE SEQUENCE [LARGE SCALE GENOMIC DNA]</scope>
    <source>
        <strain evidence="3">zg-Y1379</strain>
    </source>
</reference>
<sequence>MTDPRPGRSVETYRFLRLAMVVLVVLLLTAVLRERLADGTRCFETTISAYYFTPVQGVFTASLGALGVCMIVIKAADGAEDLALAIGGMLAVVVGLVPTSERARCTASPLNDLDVAARVDNNVWSALLAGAVGVIVAALVAQRRGQLSPMTRRHRSGLLVTAALLLTGVVWFVAWRDGFIAHVHNTAAIGLFASVVAVVALNAWECRSRDDRRTLSRRYLVVLTAMIVLGGGLIVARWFGFEAGLLAAEVVVIALFAAFWLVQTDELWDDGPRPPRDTGP</sequence>
<protein>
    <recommendedName>
        <fullName evidence="4">DUF998 domain-containing protein</fullName>
    </recommendedName>
</protein>
<feature type="transmembrane region" description="Helical" evidence="1">
    <location>
        <begin position="245"/>
        <end position="262"/>
    </location>
</feature>
<feature type="transmembrane region" description="Helical" evidence="1">
    <location>
        <begin position="187"/>
        <end position="206"/>
    </location>
</feature>
<dbReference type="RefSeq" id="WP_232399573.1">
    <property type="nucleotide sequence ID" value="NZ_CP102173.1"/>
</dbReference>
<keyword evidence="1" id="KW-0812">Transmembrane</keyword>
<keyword evidence="3" id="KW-1185">Reference proteome</keyword>
<proteinExistence type="predicted"/>
<evidence type="ECO:0000313" key="2">
    <source>
        <dbReference type="EMBL" id="UUP12086.1"/>
    </source>
</evidence>
<organism evidence="2 3">
    <name type="scientific">Aeromicrobium wangtongii</name>
    <dbReference type="NCBI Taxonomy" id="2969247"/>
    <lineage>
        <taxon>Bacteria</taxon>
        <taxon>Bacillati</taxon>
        <taxon>Actinomycetota</taxon>
        <taxon>Actinomycetes</taxon>
        <taxon>Propionibacteriales</taxon>
        <taxon>Nocardioidaceae</taxon>
        <taxon>Aeromicrobium</taxon>
    </lineage>
</organism>
<name>A0ABY5M8F7_9ACTN</name>
<keyword evidence="1" id="KW-1133">Transmembrane helix</keyword>
<dbReference type="EMBL" id="CP102173">
    <property type="protein sequence ID" value="UUP12086.1"/>
    <property type="molecule type" value="Genomic_DNA"/>
</dbReference>
<gene>
    <name evidence="2" type="ORF">NQV15_09455</name>
</gene>
<feature type="transmembrane region" description="Helical" evidence="1">
    <location>
        <begin position="82"/>
        <end position="100"/>
    </location>
</feature>
<evidence type="ECO:0008006" key="4">
    <source>
        <dbReference type="Google" id="ProtNLM"/>
    </source>
</evidence>